<keyword evidence="5" id="KW-1185">Reference proteome</keyword>
<name>A0AAE3VVE0_9ACTN</name>
<dbReference type="EMBL" id="JAUSUZ010000001">
    <property type="protein sequence ID" value="MDQ0363907.1"/>
    <property type="molecule type" value="Genomic_DNA"/>
</dbReference>
<dbReference type="Gene3D" id="3.40.50.300">
    <property type="entry name" value="P-loop containing nucleotide triphosphate hydrolases"/>
    <property type="match status" value="1"/>
</dbReference>
<dbReference type="PRINTS" id="PR00364">
    <property type="entry name" value="DISEASERSIST"/>
</dbReference>
<evidence type="ECO:0000259" key="3">
    <source>
        <dbReference type="SMART" id="SM01043"/>
    </source>
</evidence>
<dbReference type="SUPFAM" id="SSF52540">
    <property type="entry name" value="P-loop containing nucleoside triphosphate hydrolases"/>
    <property type="match status" value="1"/>
</dbReference>
<dbReference type="SUPFAM" id="SSF48452">
    <property type="entry name" value="TPR-like"/>
    <property type="match status" value="1"/>
</dbReference>
<evidence type="ECO:0000256" key="2">
    <source>
        <dbReference type="ARBA" id="ARBA00023163"/>
    </source>
</evidence>
<dbReference type="Gene3D" id="1.25.40.10">
    <property type="entry name" value="Tetratricopeptide repeat domain"/>
    <property type="match status" value="1"/>
</dbReference>
<accession>A0AAE3VVE0</accession>
<dbReference type="PANTHER" id="PTHR35807:SF1">
    <property type="entry name" value="TRANSCRIPTIONAL REGULATOR REDD"/>
    <property type="match status" value="1"/>
</dbReference>
<dbReference type="InterPro" id="IPR042197">
    <property type="entry name" value="Apaf_helical"/>
</dbReference>
<dbReference type="SMART" id="SM01043">
    <property type="entry name" value="BTAD"/>
    <property type="match status" value="1"/>
</dbReference>
<dbReference type="InterPro" id="IPR005158">
    <property type="entry name" value="BTAD"/>
</dbReference>
<dbReference type="GO" id="GO:0003677">
    <property type="term" value="F:DNA binding"/>
    <property type="evidence" value="ECO:0007669"/>
    <property type="project" value="TreeGrafter"/>
</dbReference>
<evidence type="ECO:0000256" key="1">
    <source>
        <dbReference type="ARBA" id="ARBA00023015"/>
    </source>
</evidence>
<dbReference type="PANTHER" id="PTHR35807">
    <property type="entry name" value="TRANSCRIPTIONAL REGULATOR REDD-RELATED"/>
    <property type="match status" value="1"/>
</dbReference>
<dbReference type="InterPro" id="IPR051677">
    <property type="entry name" value="AfsR-DnrI-RedD_regulator"/>
</dbReference>
<dbReference type="InterPro" id="IPR011990">
    <property type="entry name" value="TPR-like_helical_dom_sf"/>
</dbReference>
<keyword evidence="1" id="KW-0805">Transcription regulation</keyword>
<evidence type="ECO:0000313" key="5">
    <source>
        <dbReference type="Proteomes" id="UP001240236"/>
    </source>
</evidence>
<dbReference type="GO" id="GO:0006355">
    <property type="term" value="P:regulation of DNA-templated transcription"/>
    <property type="evidence" value="ECO:0007669"/>
    <property type="project" value="TreeGrafter"/>
</dbReference>
<gene>
    <name evidence="4" type="ORF">J2S42_000576</name>
</gene>
<dbReference type="AlphaFoldDB" id="A0AAE3VVE0"/>
<feature type="domain" description="Bacterial transcriptional activator" evidence="3">
    <location>
        <begin position="27"/>
        <end position="171"/>
    </location>
</feature>
<dbReference type="Proteomes" id="UP001240236">
    <property type="component" value="Unassembled WGS sequence"/>
</dbReference>
<proteinExistence type="predicted"/>
<dbReference type="Pfam" id="PF03704">
    <property type="entry name" value="BTAD"/>
    <property type="match status" value="1"/>
</dbReference>
<dbReference type="GO" id="GO:0043531">
    <property type="term" value="F:ADP binding"/>
    <property type="evidence" value="ECO:0007669"/>
    <property type="project" value="InterPro"/>
</dbReference>
<protein>
    <recommendedName>
        <fullName evidence="3">Bacterial transcriptional activator domain-containing protein</fullName>
    </recommendedName>
</protein>
<dbReference type="InterPro" id="IPR027417">
    <property type="entry name" value="P-loop_NTPase"/>
</dbReference>
<evidence type="ECO:0000313" key="4">
    <source>
        <dbReference type="EMBL" id="MDQ0363907.1"/>
    </source>
</evidence>
<dbReference type="CDD" id="cd15831">
    <property type="entry name" value="BTAD"/>
    <property type="match status" value="1"/>
</dbReference>
<organism evidence="4 5">
    <name type="scientific">Catenuloplanes indicus</name>
    <dbReference type="NCBI Taxonomy" id="137267"/>
    <lineage>
        <taxon>Bacteria</taxon>
        <taxon>Bacillati</taxon>
        <taxon>Actinomycetota</taxon>
        <taxon>Actinomycetes</taxon>
        <taxon>Micromonosporales</taxon>
        <taxon>Micromonosporaceae</taxon>
        <taxon>Catenuloplanes</taxon>
    </lineage>
</organism>
<dbReference type="Gene3D" id="1.10.8.430">
    <property type="entry name" value="Helical domain of apoptotic protease-activating factors"/>
    <property type="match status" value="1"/>
</dbReference>
<sequence>MRKQLEPSVRIIRQRPGYLLRMGSADFDYDTFRRVAQTGHHALRRGEHQEAARHLRAALALWRGRPLMNVTDLLADAELPALQESRLAAAKDRIDADLALGQHAELVPELSALLAEHPLQECLRIQLMTALYRAGRQAEALDVYHDGRLTLADSLGVEPSPALFATYKAILDGDLELVPPPERAQVTVRPVITPRMLPADITDFTARDAEVSAIRAFLGSPPSGSHPSVLLITGLPGVGKSAIGTHGVHRCRDRFPDGELHADLRGSTDAPVDPGVVLGWFLRGLGVAPDDIPDSTPERQQLYRSQLAGRRLVVVLDDAADSAQVRPLLPGGATCRVIVTSRSYPGVVEASRSLEIRPWSTEASLSLLADIISHDRVARRPHAARRIADLCAGLPMAVRILGARLAAKPHLAIDKLARRVACDPLRELRLGPVTVRGNLEAMYDRLDEPHRRALRRLAAQESPAIAADTAAHLLGLTEHRAEEILEDLIDARLLHTTGGEGGRLLVGMHPFVRQLARHVSAPADPARRETPVARAPERVLLRPALA</sequence>
<keyword evidence="2" id="KW-0804">Transcription</keyword>
<reference evidence="4 5" key="1">
    <citation type="submission" date="2023-07" db="EMBL/GenBank/DDBJ databases">
        <title>Sequencing the genomes of 1000 actinobacteria strains.</title>
        <authorList>
            <person name="Klenk H.-P."/>
        </authorList>
    </citation>
    <scope>NUCLEOTIDE SEQUENCE [LARGE SCALE GENOMIC DNA]</scope>
    <source>
        <strain evidence="4 5">DSM 44709</strain>
    </source>
</reference>
<comment type="caution">
    <text evidence="4">The sequence shown here is derived from an EMBL/GenBank/DDBJ whole genome shotgun (WGS) entry which is preliminary data.</text>
</comment>